<evidence type="ECO:0000259" key="13">
    <source>
        <dbReference type="PROSITE" id="PS51455"/>
    </source>
</evidence>
<dbReference type="Pfam" id="PF01504">
    <property type="entry name" value="PIP5K"/>
    <property type="match status" value="1"/>
</dbReference>
<dbReference type="PROSITE" id="PS51455">
    <property type="entry name" value="PIPK"/>
    <property type="match status" value="1"/>
</dbReference>
<sequence>MDRRGYDEAHTITIPNAYRPTIENSGLGLTSGSEKYSHSHQSQPRHRFTRTGSFDIKNKRRRSKMKADDRYVIPGQRVVEGHQNYIMAYNMITGIRVAVSRCSWLPSPVKEEDFSNVTKLIFDMEGNSLTPGTKYEFKFKDYAPEVFRRLRTKFGIDQADYLLSLTEKVSLNELGSPGKSGSFFYYSRDYKFIIKTIHHSEHRQLRKVLKQYYEYVEKNPNTFISQFYGLHRLKMYTRKGIIKVHFIVMNNLFPPHRAMNLTYDLKGSTHGRRTDIEKAKAAGKTSIIAKDLNFLELKDKISLGPIKKKPIIEQIAKDVKLLQQLNIMDYSLLIGVHDLRKSQEEDPDNLMANFDPPPTRPPQPLSPPAELETEIPEPAQGNQNPSNPTSNPTQNTTPTPTFKQPHPQPTQQVQSQPTNQTTTSTNPCFIEPDGGIRATDANNEDQPLVYYMGIIDSLTNYSTFKRCETLLRCLKDKRETISAIPAFDYGERFYKFMDKIIVSKTKEELDQTKY</sequence>
<dbReference type="GO" id="GO:0005524">
    <property type="term" value="F:ATP binding"/>
    <property type="evidence" value="ECO:0007669"/>
    <property type="project" value="UniProtKB-UniRule"/>
</dbReference>
<feature type="domain" description="PIPK" evidence="13">
    <location>
        <begin position="81"/>
        <end position="501"/>
    </location>
</feature>
<protein>
    <recommendedName>
        <fullName evidence="2">1-phosphatidylinositol-4-phosphate 5-kinase</fullName>
        <ecNumber evidence="2">2.7.1.68</ecNumber>
    </recommendedName>
    <alternativeName>
        <fullName evidence="10">1-phosphatidylinositol 4-phosphate kinase</fullName>
    </alternativeName>
    <alternativeName>
        <fullName evidence="8">Diphosphoinositide kinase</fullName>
    </alternativeName>
    <alternativeName>
        <fullName evidence="9">PIP5K</fullName>
    </alternativeName>
</protein>
<reference evidence="14" key="1">
    <citation type="submission" date="2023-04" db="EMBL/GenBank/DDBJ databases">
        <title>Ambrosiozyma monospora NBRC 1965.</title>
        <authorList>
            <person name="Ichikawa N."/>
            <person name="Sato H."/>
            <person name="Tonouchi N."/>
        </authorList>
    </citation>
    <scope>NUCLEOTIDE SEQUENCE</scope>
    <source>
        <strain evidence="14">NBRC 1965</strain>
    </source>
</reference>
<dbReference type="Gene3D" id="3.30.810.10">
    <property type="entry name" value="2-Layer Sandwich"/>
    <property type="match status" value="1"/>
</dbReference>
<keyword evidence="3" id="KW-0597">Phosphoprotein</keyword>
<dbReference type="InterPro" id="IPR002498">
    <property type="entry name" value="PInositol-4-P-4/5-kinase_core"/>
</dbReference>
<dbReference type="GO" id="GO:0005886">
    <property type="term" value="C:plasma membrane"/>
    <property type="evidence" value="ECO:0007669"/>
    <property type="project" value="TreeGrafter"/>
</dbReference>
<dbReference type="InterPro" id="IPR027483">
    <property type="entry name" value="PInositol-4-P-4/5-kinase_C_sf"/>
</dbReference>
<dbReference type="GO" id="GO:0046854">
    <property type="term" value="P:phosphatidylinositol phosphate biosynthetic process"/>
    <property type="evidence" value="ECO:0007669"/>
    <property type="project" value="UniProtKB-ARBA"/>
</dbReference>
<dbReference type="FunFam" id="3.30.800.10:FF:000009">
    <property type="entry name" value="Phosphatidylinositol 4-phosphate 5-kinase its3"/>
    <property type="match status" value="1"/>
</dbReference>
<dbReference type="PANTHER" id="PTHR23086">
    <property type="entry name" value="PHOSPHATIDYLINOSITOL-4-PHOSPHATE 5-KINASE"/>
    <property type="match status" value="1"/>
</dbReference>
<proteinExistence type="predicted"/>
<dbReference type="InterPro" id="IPR027484">
    <property type="entry name" value="PInositol-4-P-5-kinase_N"/>
</dbReference>
<dbReference type="SMART" id="SM00330">
    <property type="entry name" value="PIPKc"/>
    <property type="match status" value="1"/>
</dbReference>
<keyword evidence="7 11" id="KW-0067">ATP-binding</keyword>
<dbReference type="SUPFAM" id="SSF56104">
    <property type="entry name" value="SAICAR synthase-like"/>
    <property type="match status" value="1"/>
</dbReference>
<evidence type="ECO:0000256" key="5">
    <source>
        <dbReference type="ARBA" id="ARBA00022741"/>
    </source>
</evidence>
<dbReference type="GO" id="GO:0016308">
    <property type="term" value="F:1-phosphatidylinositol-4-phosphate 5-kinase activity"/>
    <property type="evidence" value="ECO:0007669"/>
    <property type="project" value="UniProtKB-EC"/>
</dbReference>
<comment type="caution">
    <text evidence="14">The sequence shown here is derived from an EMBL/GenBank/DDBJ whole genome shotgun (WGS) entry which is preliminary data.</text>
</comment>
<evidence type="ECO:0000256" key="7">
    <source>
        <dbReference type="ARBA" id="ARBA00022840"/>
    </source>
</evidence>
<dbReference type="InterPro" id="IPR023610">
    <property type="entry name" value="PInositol-4/5-P-5/4-kinase"/>
</dbReference>
<accession>A0A9W6YX04</accession>
<dbReference type="EMBL" id="BSXU01001646">
    <property type="protein sequence ID" value="GMG29576.1"/>
    <property type="molecule type" value="Genomic_DNA"/>
</dbReference>
<keyword evidence="6 11" id="KW-0418">Kinase</keyword>
<evidence type="ECO:0000256" key="1">
    <source>
        <dbReference type="ARBA" id="ARBA00000444"/>
    </source>
</evidence>
<feature type="region of interest" description="Disordered" evidence="12">
    <location>
        <begin position="344"/>
        <end position="441"/>
    </location>
</feature>
<evidence type="ECO:0000256" key="2">
    <source>
        <dbReference type="ARBA" id="ARBA00012172"/>
    </source>
</evidence>
<feature type="compositionally biased region" description="Polar residues" evidence="12">
    <location>
        <begin position="23"/>
        <end position="42"/>
    </location>
</feature>
<evidence type="ECO:0000256" key="3">
    <source>
        <dbReference type="ARBA" id="ARBA00022553"/>
    </source>
</evidence>
<keyword evidence="4 11" id="KW-0808">Transferase</keyword>
<evidence type="ECO:0000256" key="8">
    <source>
        <dbReference type="ARBA" id="ARBA00078403"/>
    </source>
</evidence>
<dbReference type="Gene3D" id="3.30.800.10">
    <property type="entry name" value="Phosphatidylinositol Phosphate Kinase II Beta"/>
    <property type="match status" value="1"/>
</dbReference>
<feature type="compositionally biased region" description="Pro residues" evidence="12">
    <location>
        <begin position="355"/>
        <end position="367"/>
    </location>
</feature>
<dbReference type="Proteomes" id="UP001165063">
    <property type="component" value="Unassembled WGS sequence"/>
</dbReference>
<evidence type="ECO:0000256" key="12">
    <source>
        <dbReference type="SAM" id="MobiDB-lite"/>
    </source>
</evidence>
<organism evidence="14 15">
    <name type="scientific">Ambrosiozyma monospora</name>
    <name type="common">Yeast</name>
    <name type="synonym">Endomycopsis monosporus</name>
    <dbReference type="NCBI Taxonomy" id="43982"/>
    <lineage>
        <taxon>Eukaryota</taxon>
        <taxon>Fungi</taxon>
        <taxon>Dikarya</taxon>
        <taxon>Ascomycota</taxon>
        <taxon>Saccharomycotina</taxon>
        <taxon>Pichiomycetes</taxon>
        <taxon>Pichiales</taxon>
        <taxon>Pichiaceae</taxon>
        <taxon>Ambrosiozyma</taxon>
    </lineage>
</organism>
<evidence type="ECO:0000256" key="4">
    <source>
        <dbReference type="ARBA" id="ARBA00022679"/>
    </source>
</evidence>
<evidence type="ECO:0000256" key="11">
    <source>
        <dbReference type="PROSITE-ProRule" id="PRU00781"/>
    </source>
</evidence>
<dbReference type="EC" id="2.7.1.68" evidence="2"/>
<evidence type="ECO:0000313" key="15">
    <source>
        <dbReference type="Proteomes" id="UP001165063"/>
    </source>
</evidence>
<dbReference type="OrthoDB" id="20783at2759"/>
<evidence type="ECO:0000256" key="9">
    <source>
        <dbReference type="ARBA" id="ARBA00080374"/>
    </source>
</evidence>
<keyword evidence="5 11" id="KW-0547">Nucleotide-binding</keyword>
<name>A0A9W6YX04_AMBMO</name>
<feature type="region of interest" description="Disordered" evidence="12">
    <location>
        <begin position="23"/>
        <end position="52"/>
    </location>
</feature>
<feature type="compositionally biased region" description="Low complexity" evidence="12">
    <location>
        <begin position="382"/>
        <end position="427"/>
    </location>
</feature>
<evidence type="ECO:0000256" key="6">
    <source>
        <dbReference type="ARBA" id="ARBA00022777"/>
    </source>
</evidence>
<evidence type="ECO:0000313" key="14">
    <source>
        <dbReference type="EMBL" id="GMG29576.1"/>
    </source>
</evidence>
<gene>
    <name evidence="14" type="ORF">Amon01_000372500</name>
</gene>
<evidence type="ECO:0000256" key="10">
    <source>
        <dbReference type="ARBA" id="ARBA00082306"/>
    </source>
</evidence>
<dbReference type="AlphaFoldDB" id="A0A9W6YX04"/>
<comment type="catalytic activity">
    <reaction evidence="1">
        <text>a 1,2-diacyl-sn-glycero-3-phospho-(1D-myo-inositol 4-phosphate) + ATP = a 1,2-diacyl-sn-glycero-3-phospho-(1D-myo-inositol-4,5-bisphosphate) + ADP + H(+)</text>
        <dbReference type="Rhea" id="RHEA:14425"/>
        <dbReference type="ChEBI" id="CHEBI:15378"/>
        <dbReference type="ChEBI" id="CHEBI:30616"/>
        <dbReference type="ChEBI" id="CHEBI:58178"/>
        <dbReference type="ChEBI" id="CHEBI:58456"/>
        <dbReference type="ChEBI" id="CHEBI:456216"/>
        <dbReference type="EC" id="2.7.1.68"/>
    </reaction>
</comment>
<dbReference type="PANTHER" id="PTHR23086:SF8">
    <property type="entry name" value="PHOSPHATIDYLINOSITOL 5-PHOSPHATE 4-KINASE, ISOFORM A"/>
    <property type="match status" value="1"/>
</dbReference>
<keyword evidence="15" id="KW-1185">Reference proteome</keyword>